<evidence type="ECO:0000313" key="7">
    <source>
        <dbReference type="EMBL" id="VEL29122.1"/>
    </source>
</evidence>
<dbReference type="EMBL" id="CAAALY010100511">
    <property type="protein sequence ID" value="VEL29122.1"/>
    <property type="molecule type" value="Genomic_DNA"/>
</dbReference>
<dbReference type="InterPro" id="IPR011009">
    <property type="entry name" value="Kinase-like_dom_sf"/>
</dbReference>
<dbReference type="InterPro" id="IPR050117">
    <property type="entry name" value="MAPK"/>
</dbReference>
<dbReference type="GO" id="GO:0004674">
    <property type="term" value="F:protein serine/threonine kinase activity"/>
    <property type="evidence" value="ECO:0007669"/>
    <property type="project" value="UniProtKB-KW"/>
</dbReference>
<organism evidence="7 8">
    <name type="scientific">Protopolystoma xenopodis</name>
    <dbReference type="NCBI Taxonomy" id="117903"/>
    <lineage>
        <taxon>Eukaryota</taxon>
        <taxon>Metazoa</taxon>
        <taxon>Spiralia</taxon>
        <taxon>Lophotrochozoa</taxon>
        <taxon>Platyhelminthes</taxon>
        <taxon>Monogenea</taxon>
        <taxon>Polyopisthocotylea</taxon>
        <taxon>Polystomatidea</taxon>
        <taxon>Polystomatidae</taxon>
        <taxon>Protopolystoma</taxon>
    </lineage>
</organism>
<keyword evidence="3" id="KW-0547">Nucleotide-binding</keyword>
<reference evidence="7" key="1">
    <citation type="submission" date="2018-11" db="EMBL/GenBank/DDBJ databases">
        <authorList>
            <consortium name="Pathogen Informatics"/>
        </authorList>
    </citation>
    <scope>NUCLEOTIDE SEQUENCE</scope>
</reference>
<dbReference type="PROSITE" id="PS00108">
    <property type="entry name" value="PROTEIN_KINASE_ST"/>
    <property type="match status" value="1"/>
</dbReference>
<dbReference type="InterPro" id="IPR000719">
    <property type="entry name" value="Prot_kinase_dom"/>
</dbReference>
<proteinExistence type="predicted"/>
<keyword evidence="8" id="KW-1185">Reference proteome</keyword>
<dbReference type="PANTHER" id="PTHR24055">
    <property type="entry name" value="MITOGEN-ACTIVATED PROTEIN KINASE"/>
    <property type="match status" value="1"/>
</dbReference>
<dbReference type="Gene3D" id="1.10.510.10">
    <property type="entry name" value="Transferase(Phosphotransferase) domain 1"/>
    <property type="match status" value="1"/>
</dbReference>
<evidence type="ECO:0000256" key="3">
    <source>
        <dbReference type="ARBA" id="ARBA00022741"/>
    </source>
</evidence>
<dbReference type="Pfam" id="PF00069">
    <property type="entry name" value="Pkinase"/>
    <property type="match status" value="1"/>
</dbReference>
<keyword evidence="1" id="KW-0723">Serine/threonine-protein kinase</keyword>
<dbReference type="OrthoDB" id="192887at2759"/>
<dbReference type="SUPFAM" id="SSF56112">
    <property type="entry name" value="Protein kinase-like (PK-like)"/>
    <property type="match status" value="1"/>
</dbReference>
<evidence type="ECO:0000256" key="1">
    <source>
        <dbReference type="ARBA" id="ARBA00022527"/>
    </source>
</evidence>
<evidence type="ECO:0000313" key="8">
    <source>
        <dbReference type="Proteomes" id="UP000784294"/>
    </source>
</evidence>
<dbReference type="FunFam" id="1.10.510.10:FF:000624">
    <property type="entry name" value="Mitogen-activated protein kinase"/>
    <property type="match status" value="1"/>
</dbReference>
<evidence type="ECO:0000259" key="6">
    <source>
        <dbReference type="PROSITE" id="PS50011"/>
    </source>
</evidence>
<keyword evidence="5" id="KW-0067">ATP-binding</keyword>
<gene>
    <name evidence="7" type="ORF">PXEA_LOCUS22562</name>
</gene>
<keyword evidence="4" id="KW-0418">Kinase</keyword>
<keyword evidence="2" id="KW-0808">Transferase</keyword>
<accession>A0A3S5C1F9</accession>
<dbReference type="AlphaFoldDB" id="A0A3S5C1F9"/>
<protein>
    <recommendedName>
        <fullName evidence="6">Protein kinase domain-containing protein</fullName>
    </recommendedName>
</protein>
<dbReference type="InterPro" id="IPR008271">
    <property type="entry name" value="Ser/Thr_kinase_AS"/>
</dbReference>
<evidence type="ECO:0000256" key="4">
    <source>
        <dbReference type="ARBA" id="ARBA00022777"/>
    </source>
</evidence>
<name>A0A3S5C1F9_9PLAT</name>
<dbReference type="SMART" id="SM00220">
    <property type="entry name" value="S_TKc"/>
    <property type="match status" value="1"/>
</dbReference>
<feature type="domain" description="Protein kinase" evidence="6">
    <location>
        <begin position="1"/>
        <end position="143"/>
    </location>
</feature>
<evidence type="ECO:0000256" key="5">
    <source>
        <dbReference type="ARBA" id="ARBA00022840"/>
    </source>
</evidence>
<evidence type="ECO:0000256" key="2">
    <source>
        <dbReference type="ARBA" id="ARBA00022679"/>
    </source>
</evidence>
<dbReference type="PROSITE" id="PS50011">
    <property type="entry name" value="PROTEIN_KINASE_DOM"/>
    <property type="match status" value="1"/>
</dbReference>
<dbReference type="GO" id="GO:0005524">
    <property type="term" value="F:ATP binding"/>
    <property type="evidence" value="ECO:0007669"/>
    <property type="project" value="UniProtKB-KW"/>
</dbReference>
<comment type="caution">
    <text evidence="7">The sequence shown here is derived from an EMBL/GenBank/DDBJ whole genome shotgun (WGS) entry which is preliminary data.</text>
</comment>
<dbReference type="Proteomes" id="UP000784294">
    <property type="component" value="Unassembled WGS sequence"/>
</dbReference>
<sequence length="143" mass="16180">MQTDLHSIIASPQFCLKLCLFRGDCVAHRHAIFFVTGLKYLHSARIIHRDIKPGNMLVNSDCLLKICDFGLARIESQSECDSLTQEVVTRYYRSPELLMECPKYTSAVDLWSVGCTFGELLKRKVLFPVSASLLNVFTCGNLF</sequence>